<protein>
    <submittedName>
        <fullName evidence="1">ArsR family transcriptional regulator</fullName>
    </submittedName>
</protein>
<evidence type="ECO:0000313" key="2">
    <source>
        <dbReference type="Proteomes" id="UP000240988"/>
    </source>
</evidence>
<gene>
    <name evidence="1" type="ORF">MRAB57_1784</name>
</gene>
<feature type="non-terminal residue" evidence="1">
    <location>
        <position position="1"/>
    </location>
</feature>
<accession>A0A2U3NR28</accession>
<organism evidence="1 2">
    <name type="scientific">Mycobacterium rhizamassiliense</name>
    <dbReference type="NCBI Taxonomy" id="1841860"/>
    <lineage>
        <taxon>Bacteria</taxon>
        <taxon>Bacillati</taxon>
        <taxon>Actinomycetota</taxon>
        <taxon>Actinomycetes</taxon>
        <taxon>Mycobacteriales</taxon>
        <taxon>Mycobacteriaceae</taxon>
        <taxon>Mycobacterium</taxon>
    </lineage>
</organism>
<sequence length="45" mass="4721">VLALARDIIRPEFRGGAGFDDPVDVPADARALDQLVAFTGRNPAG</sequence>
<proteinExistence type="predicted"/>
<dbReference type="STRING" id="1841860.GCA_900157375_01786"/>
<name>A0A2U3NR28_9MYCO</name>
<dbReference type="Proteomes" id="UP000240988">
    <property type="component" value="Unassembled WGS sequence"/>
</dbReference>
<evidence type="ECO:0000313" key="1">
    <source>
        <dbReference type="EMBL" id="SPM33976.1"/>
    </source>
</evidence>
<dbReference type="EMBL" id="FUFA01000004">
    <property type="protein sequence ID" value="SPM33976.1"/>
    <property type="molecule type" value="Genomic_DNA"/>
</dbReference>
<keyword evidence="2" id="KW-1185">Reference proteome</keyword>
<reference evidence="1 2" key="1">
    <citation type="submission" date="2017-01" db="EMBL/GenBank/DDBJ databases">
        <authorList>
            <consortium name="Urmite Genomes"/>
        </authorList>
    </citation>
    <scope>NUCLEOTIDE SEQUENCE [LARGE SCALE GENOMIC DNA]</scope>
    <source>
        <strain evidence="1 2">AB57</strain>
    </source>
</reference>
<dbReference type="AlphaFoldDB" id="A0A2U3NR28"/>